<protein>
    <submittedName>
        <fullName evidence="2">Uncharacterized protein</fullName>
    </submittedName>
</protein>
<sequence>MASLKAEKPVATQPAAPVKKEAGKPSGTAKAPASKPAPKKAEQKPREPRKKAAGSSKPAAK</sequence>
<keyword evidence="3" id="KW-1185">Reference proteome</keyword>
<comment type="caution">
    <text evidence="2">The sequence shown here is derived from an EMBL/GenBank/DDBJ whole genome shotgun (WGS) entry which is preliminary data.</text>
</comment>
<dbReference type="AlphaFoldDB" id="A0A9Q0GGD5"/>
<organism evidence="2 3">
    <name type="scientific">Turnera subulata</name>
    <dbReference type="NCBI Taxonomy" id="218843"/>
    <lineage>
        <taxon>Eukaryota</taxon>
        <taxon>Viridiplantae</taxon>
        <taxon>Streptophyta</taxon>
        <taxon>Embryophyta</taxon>
        <taxon>Tracheophyta</taxon>
        <taxon>Spermatophyta</taxon>
        <taxon>Magnoliopsida</taxon>
        <taxon>eudicotyledons</taxon>
        <taxon>Gunneridae</taxon>
        <taxon>Pentapetalae</taxon>
        <taxon>rosids</taxon>
        <taxon>fabids</taxon>
        <taxon>Malpighiales</taxon>
        <taxon>Passifloraceae</taxon>
        <taxon>Turnera</taxon>
    </lineage>
</organism>
<gene>
    <name evidence="2" type="ORF">Tsubulata_012034</name>
</gene>
<evidence type="ECO:0000313" key="2">
    <source>
        <dbReference type="EMBL" id="KAJ4849768.1"/>
    </source>
</evidence>
<name>A0A9Q0GGD5_9ROSI</name>
<evidence type="ECO:0000256" key="1">
    <source>
        <dbReference type="SAM" id="MobiDB-lite"/>
    </source>
</evidence>
<dbReference type="PANTHER" id="PTHR35831:SF2">
    <property type="entry name" value="OS01G0642200 PROTEIN"/>
    <property type="match status" value="1"/>
</dbReference>
<accession>A0A9Q0GGD5</accession>
<evidence type="ECO:0000313" key="3">
    <source>
        <dbReference type="Proteomes" id="UP001141552"/>
    </source>
</evidence>
<dbReference type="Proteomes" id="UP001141552">
    <property type="component" value="Unassembled WGS sequence"/>
</dbReference>
<dbReference type="PANTHER" id="PTHR35831">
    <property type="entry name" value="OS01G0642200 PROTEIN"/>
    <property type="match status" value="1"/>
</dbReference>
<dbReference type="EMBL" id="JAKUCV010000496">
    <property type="protein sequence ID" value="KAJ4849768.1"/>
    <property type="molecule type" value="Genomic_DNA"/>
</dbReference>
<proteinExistence type="predicted"/>
<reference evidence="2" key="2">
    <citation type="journal article" date="2023" name="Plants (Basel)">
        <title>Annotation of the Turnera subulata (Passifloraceae) Draft Genome Reveals the S-Locus Evolved after the Divergence of Turneroideae from Passifloroideae in a Stepwise Manner.</title>
        <authorList>
            <person name="Henning P.M."/>
            <person name="Roalson E.H."/>
            <person name="Mir W."/>
            <person name="McCubbin A.G."/>
            <person name="Shore J.S."/>
        </authorList>
    </citation>
    <scope>NUCLEOTIDE SEQUENCE</scope>
    <source>
        <strain evidence="2">F60SS</strain>
    </source>
</reference>
<feature type="region of interest" description="Disordered" evidence="1">
    <location>
        <begin position="1"/>
        <end position="61"/>
    </location>
</feature>
<reference evidence="2" key="1">
    <citation type="submission" date="2022-02" db="EMBL/GenBank/DDBJ databases">
        <authorList>
            <person name="Henning P.M."/>
            <person name="McCubbin A.G."/>
            <person name="Shore J.S."/>
        </authorList>
    </citation>
    <scope>NUCLEOTIDE SEQUENCE</scope>
    <source>
        <strain evidence="2">F60SS</strain>
        <tissue evidence="2">Leaves</tissue>
    </source>
</reference>